<name>A0A8X6N0Y0_NEPPI</name>
<protein>
    <submittedName>
        <fullName evidence="1">Uncharacterized protein</fullName>
    </submittedName>
</protein>
<dbReference type="EMBL" id="BMAW01052957">
    <property type="protein sequence ID" value="GFS88307.1"/>
    <property type="molecule type" value="Genomic_DNA"/>
</dbReference>
<comment type="caution">
    <text evidence="1">The sequence shown here is derived from an EMBL/GenBank/DDBJ whole genome shotgun (WGS) entry which is preliminary data.</text>
</comment>
<proteinExistence type="predicted"/>
<dbReference type="Proteomes" id="UP000887013">
    <property type="component" value="Unassembled WGS sequence"/>
</dbReference>
<accession>A0A8X6N0Y0</accession>
<gene>
    <name evidence="1" type="ORF">NPIL_89411</name>
</gene>
<keyword evidence="2" id="KW-1185">Reference proteome</keyword>
<evidence type="ECO:0000313" key="2">
    <source>
        <dbReference type="Proteomes" id="UP000887013"/>
    </source>
</evidence>
<organism evidence="1 2">
    <name type="scientific">Nephila pilipes</name>
    <name type="common">Giant wood spider</name>
    <name type="synonym">Nephila maculata</name>
    <dbReference type="NCBI Taxonomy" id="299642"/>
    <lineage>
        <taxon>Eukaryota</taxon>
        <taxon>Metazoa</taxon>
        <taxon>Ecdysozoa</taxon>
        <taxon>Arthropoda</taxon>
        <taxon>Chelicerata</taxon>
        <taxon>Arachnida</taxon>
        <taxon>Araneae</taxon>
        <taxon>Araneomorphae</taxon>
        <taxon>Entelegynae</taxon>
        <taxon>Araneoidea</taxon>
        <taxon>Nephilidae</taxon>
        <taxon>Nephila</taxon>
    </lineage>
</organism>
<sequence>MLKKKEMKLFILILVTFFIFSDVFLLTNSLEDAEILREETTKPPRKTILRPCFYKICNMYRRPRQEPRRLLPMLNVLSHPRQRRAFPTQ</sequence>
<dbReference type="AlphaFoldDB" id="A0A8X6N0Y0"/>
<reference evidence="1" key="1">
    <citation type="submission" date="2020-08" db="EMBL/GenBank/DDBJ databases">
        <title>Multicomponent nature underlies the extraordinary mechanical properties of spider dragline silk.</title>
        <authorList>
            <person name="Kono N."/>
            <person name="Nakamura H."/>
            <person name="Mori M."/>
            <person name="Yoshida Y."/>
            <person name="Ohtoshi R."/>
            <person name="Malay A.D."/>
            <person name="Moran D.A.P."/>
            <person name="Tomita M."/>
            <person name="Numata K."/>
            <person name="Arakawa K."/>
        </authorList>
    </citation>
    <scope>NUCLEOTIDE SEQUENCE</scope>
</reference>
<evidence type="ECO:0000313" key="1">
    <source>
        <dbReference type="EMBL" id="GFS88307.1"/>
    </source>
</evidence>